<dbReference type="AlphaFoldDB" id="A0A089ZDU1"/>
<evidence type="ECO:0000313" key="1">
    <source>
        <dbReference type="EMBL" id="AIS32931.1"/>
    </source>
</evidence>
<dbReference type="KEGG" id="mfc:BRM9_2129"/>
<reference evidence="2" key="2">
    <citation type="submission" date="2014-08" db="EMBL/GenBank/DDBJ databases">
        <authorList>
            <person name="Wibberg D."/>
        </authorList>
    </citation>
    <scope>NUCLEOTIDE SEQUENCE</scope>
</reference>
<dbReference type="RefSeq" id="WP_048073020.1">
    <property type="nucleotide sequence ID" value="NZ_CP006933.1"/>
</dbReference>
<accession>A0A089ZDU1</accession>
<dbReference type="EMBL" id="LN734822">
    <property type="protein sequence ID" value="CEL23856.1"/>
    <property type="molecule type" value="Genomic_DNA"/>
</dbReference>
<dbReference type="EMBL" id="CP006933">
    <property type="protein sequence ID" value="AIS32931.1"/>
    <property type="molecule type" value="Genomic_DNA"/>
</dbReference>
<sequence length="107" mass="12261">MAKIAFYRVSGSKKKDKLIEVDDKYIGLQNRREGALIVKFRGPEDDLMEIHDFFDALDDAESVPVDIDSTGPVEYYFRGISPLSDETDEGFPIKTFDVTLQLRREIL</sequence>
<reference evidence="4" key="4">
    <citation type="submission" date="2020-10" db="EMBL/GenBank/DDBJ databases">
        <title>Dehalococcoides mccartyi of a TCE/Cr reducing biochatode.</title>
        <authorList>
            <person name="Matturro B."/>
        </authorList>
    </citation>
    <scope>NUCLEOTIDE SEQUENCE</scope>
    <source>
        <strain evidence="4">Bin2</strain>
    </source>
</reference>
<gene>
    <name evidence="1" type="ORF">BRM9_2129</name>
    <name evidence="2" type="ORF">DSM1535_1551</name>
    <name evidence="4" type="ORF">ISP06_00210</name>
    <name evidence="3" type="ORF">MB9_0201</name>
</gene>
<dbReference type="KEGG" id="mfi:DSM1535_1551"/>
<name>A0A089ZDU1_METFO</name>
<keyword evidence="6" id="KW-1185">Reference proteome</keyword>
<organism evidence="1 5">
    <name type="scientific">Methanobacterium formicicum</name>
    <dbReference type="NCBI Taxonomy" id="2162"/>
    <lineage>
        <taxon>Archaea</taxon>
        <taxon>Methanobacteriati</taxon>
        <taxon>Methanobacteriota</taxon>
        <taxon>Methanomada group</taxon>
        <taxon>Methanobacteria</taxon>
        <taxon>Methanobacteriales</taxon>
        <taxon>Methanobacteriaceae</taxon>
        <taxon>Methanobacterium</taxon>
    </lineage>
</organism>
<dbReference type="OrthoDB" id="70720at2157"/>
<dbReference type="GeneID" id="26738468"/>
<evidence type="ECO:0000313" key="3">
    <source>
        <dbReference type="EMBL" id="CEL23856.1"/>
    </source>
</evidence>
<dbReference type="EMBL" id="LN515531">
    <property type="protein sequence ID" value="CEA13883.1"/>
    <property type="molecule type" value="Genomic_DNA"/>
</dbReference>
<evidence type="ECO:0000313" key="5">
    <source>
        <dbReference type="Proteomes" id="UP000029661"/>
    </source>
</evidence>
<protein>
    <submittedName>
        <fullName evidence="1">Uncharacterized protein</fullName>
    </submittedName>
</protein>
<evidence type="ECO:0000313" key="2">
    <source>
        <dbReference type="EMBL" id="CEA13883.1"/>
    </source>
</evidence>
<dbReference type="Proteomes" id="UP000606900">
    <property type="component" value="Unassembled WGS sequence"/>
</dbReference>
<dbReference type="PATRIC" id="fig|2162.10.peg.211"/>
<reference evidence="3" key="3">
    <citation type="submission" date="2014-09" db="EMBL/GenBank/DDBJ databases">
        <authorList>
            <person name="Bishop-Lilly K.A."/>
            <person name="Broomall S.M."/>
            <person name="Chain P.S."/>
            <person name="Chertkov O."/>
            <person name="Coyne S.R."/>
            <person name="Daligault H.E."/>
            <person name="Davenport K.W."/>
            <person name="Erkkila T."/>
            <person name="Frey K.G."/>
            <person name="Gibbons H.S."/>
            <person name="Gu W."/>
            <person name="Jaissle J."/>
            <person name="Johnson S.L."/>
            <person name="Koroleva G.I."/>
            <person name="Ladner J.T."/>
            <person name="Lo C.-C."/>
            <person name="Minogue T.D."/>
            <person name="Munk C."/>
            <person name="Palacios G.F."/>
            <person name="Redden C.L."/>
            <person name="Rosenzweig C.N."/>
            <person name="Scholz M.B."/>
            <person name="Teshima H."/>
            <person name="Xu Y."/>
        </authorList>
    </citation>
    <scope>NUCLEOTIDE SEQUENCE</scope>
    <source>
        <strain evidence="3">Mb9</strain>
    </source>
</reference>
<evidence type="ECO:0000313" key="4">
    <source>
        <dbReference type="EMBL" id="MBF4473881.1"/>
    </source>
</evidence>
<dbReference type="Proteomes" id="UP000062768">
    <property type="component" value="Chromosome I"/>
</dbReference>
<evidence type="ECO:0000313" key="6">
    <source>
        <dbReference type="Proteomes" id="UP000062768"/>
    </source>
</evidence>
<reference evidence="1" key="1">
    <citation type="submission" date="2013-12" db="EMBL/GenBank/DDBJ databases">
        <title>The complete genome sequence of Methanobacterium sp. BRM9.</title>
        <authorList>
            <consortium name="Pastoral Greenhouse Gas Research Consortium"/>
            <person name="Kelly W.J."/>
            <person name="Leahy S.C."/>
            <person name="Perry R."/>
            <person name="Li D."/>
            <person name="Altermann E."/>
            <person name="Lambie S.C."/>
            <person name="Attwood G.T."/>
        </authorList>
    </citation>
    <scope>NUCLEOTIDE SEQUENCE [LARGE SCALE GENOMIC DNA]</scope>
    <source>
        <strain evidence="1">BRM9</strain>
    </source>
</reference>
<dbReference type="Proteomes" id="UP000029661">
    <property type="component" value="Chromosome"/>
</dbReference>
<dbReference type="EMBL" id="JADIIL010000002">
    <property type="protein sequence ID" value="MBF4473881.1"/>
    <property type="molecule type" value="Genomic_DNA"/>
</dbReference>
<proteinExistence type="predicted"/>